<protein>
    <submittedName>
        <fullName evidence="2">GNAT family N-acetyltransferase</fullName>
    </submittedName>
</protein>
<dbReference type="Gene3D" id="3.40.630.30">
    <property type="match status" value="1"/>
</dbReference>
<gene>
    <name evidence="2" type="ORF">G8O30_01320</name>
</gene>
<dbReference type="EMBL" id="CP049742">
    <property type="protein sequence ID" value="QPC45705.1"/>
    <property type="molecule type" value="Genomic_DNA"/>
</dbReference>
<keyword evidence="2" id="KW-0808">Transferase</keyword>
<accession>A0A7S8C961</accession>
<organism evidence="2 3">
    <name type="scientific">Mangrovibacillus cuniculi</name>
    <dbReference type="NCBI Taxonomy" id="2593652"/>
    <lineage>
        <taxon>Bacteria</taxon>
        <taxon>Bacillati</taxon>
        <taxon>Bacillota</taxon>
        <taxon>Bacilli</taxon>
        <taxon>Bacillales</taxon>
        <taxon>Bacillaceae</taxon>
        <taxon>Mangrovibacillus</taxon>
    </lineage>
</organism>
<evidence type="ECO:0000313" key="2">
    <source>
        <dbReference type="EMBL" id="QPC45705.1"/>
    </source>
</evidence>
<dbReference type="PANTHER" id="PTHR43617:SF34">
    <property type="entry name" value="PUTATIVE-RELATED"/>
    <property type="match status" value="1"/>
</dbReference>
<dbReference type="SUPFAM" id="SSF55729">
    <property type="entry name" value="Acyl-CoA N-acyltransferases (Nat)"/>
    <property type="match status" value="1"/>
</dbReference>
<dbReference type="AlphaFoldDB" id="A0A7S8C961"/>
<proteinExistence type="predicted"/>
<feature type="domain" description="N-acetyltransferase" evidence="1">
    <location>
        <begin position="13"/>
        <end position="166"/>
    </location>
</feature>
<dbReference type="InterPro" id="IPR016181">
    <property type="entry name" value="Acyl_CoA_acyltransferase"/>
</dbReference>
<dbReference type="RefSeq" id="WP_239673222.1">
    <property type="nucleotide sequence ID" value="NZ_CP049742.1"/>
</dbReference>
<dbReference type="CDD" id="cd04301">
    <property type="entry name" value="NAT_SF"/>
    <property type="match status" value="1"/>
</dbReference>
<evidence type="ECO:0000259" key="1">
    <source>
        <dbReference type="PROSITE" id="PS51186"/>
    </source>
</evidence>
<dbReference type="KEGG" id="mcui:G8O30_01320"/>
<dbReference type="InterPro" id="IPR000182">
    <property type="entry name" value="GNAT_dom"/>
</dbReference>
<name>A0A7S8C961_9BACI</name>
<dbReference type="PANTHER" id="PTHR43617">
    <property type="entry name" value="L-AMINO ACID N-ACETYLTRANSFERASE"/>
    <property type="match status" value="1"/>
</dbReference>
<dbReference type="Proteomes" id="UP000593626">
    <property type="component" value="Chromosome"/>
</dbReference>
<evidence type="ECO:0000313" key="3">
    <source>
        <dbReference type="Proteomes" id="UP000593626"/>
    </source>
</evidence>
<dbReference type="GO" id="GO:0016747">
    <property type="term" value="F:acyltransferase activity, transferring groups other than amino-acyl groups"/>
    <property type="evidence" value="ECO:0007669"/>
    <property type="project" value="InterPro"/>
</dbReference>
<dbReference type="InterPro" id="IPR050276">
    <property type="entry name" value="MshD_Acetyltransferase"/>
</dbReference>
<sequence length="166" mass="19169">MIIRKAELRDVSGIVWVCTEGNRQTYKDLYDTYYLEKVIKDFYSIERITKEVLSPEGWDGWIVAVEDGKVIGAGGGGMIDATSSEIYVLYLDPSRRNEGIGTKLLEYMTDLQLSQGAREQWVSVAKDNQKGIPFYEARGFLYQFEKLDHGTKKEDHYVSLRYVRYL</sequence>
<dbReference type="PROSITE" id="PS51186">
    <property type="entry name" value="GNAT"/>
    <property type="match status" value="1"/>
</dbReference>
<reference evidence="2 3" key="1">
    <citation type="submission" date="2019-07" db="EMBL/GenBank/DDBJ databases">
        <title>Genome sequence of 2 isolates from Red Sea Mangroves.</title>
        <authorList>
            <person name="Sefrji F."/>
            <person name="Michoud G."/>
            <person name="Merlino G."/>
            <person name="Daffonchio D."/>
        </authorList>
    </citation>
    <scope>NUCLEOTIDE SEQUENCE [LARGE SCALE GENOMIC DNA]</scope>
    <source>
        <strain evidence="2 3">R1DC41</strain>
    </source>
</reference>
<dbReference type="Pfam" id="PF00583">
    <property type="entry name" value="Acetyltransf_1"/>
    <property type="match status" value="1"/>
</dbReference>
<keyword evidence="3" id="KW-1185">Reference proteome</keyword>